<dbReference type="InterPro" id="IPR050297">
    <property type="entry name" value="LipidA_mod_glycosyltrf_83"/>
</dbReference>
<evidence type="ECO:0000256" key="8">
    <source>
        <dbReference type="SAM" id="Phobius"/>
    </source>
</evidence>
<keyword evidence="4 10" id="KW-0808">Transferase</keyword>
<feature type="transmembrane region" description="Helical" evidence="8">
    <location>
        <begin position="209"/>
        <end position="236"/>
    </location>
</feature>
<evidence type="ECO:0000256" key="4">
    <source>
        <dbReference type="ARBA" id="ARBA00022679"/>
    </source>
</evidence>
<evidence type="ECO:0000313" key="11">
    <source>
        <dbReference type="Proteomes" id="UP000823896"/>
    </source>
</evidence>
<evidence type="ECO:0000256" key="2">
    <source>
        <dbReference type="ARBA" id="ARBA00022475"/>
    </source>
</evidence>
<evidence type="ECO:0000256" key="3">
    <source>
        <dbReference type="ARBA" id="ARBA00022676"/>
    </source>
</evidence>
<comment type="subcellular location">
    <subcellularLocation>
        <location evidence="1">Cell membrane</location>
        <topology evidence="1">Multi-pass membrane protein</topology>
    </subcellularLocation>
</comment>
<dbReference type="AlphaFoldDB" id="A0A9D2NNH3"/>
<reference evidence="10" key="2">
    <citation type="submission" date="2021-04" db="EMBL/GenBank/DDBJ databases">
        <authorList>
            <person name="Gilroy R."/>
        </authorList>
    </citation>
    <scope>NUCLEOTIDE SEQUENCE</scope>
    <source>
        <strain evidence="10">CHK187-11901</strain>
    </source>
</reference>
<sequence>MGFILIVSVQCFFDVIRTNGVSLGLGILALIGLLALAALELYALYRLSRRVKEKHMIWLLFLGSLFLHLLVILFADTPVVSDFKIQWRAAQQILAQDHSYLSLAYFVNWKNQLGFSIYEALLASLWNSPYCIQIVNALWSSLSVLFVFLIGKSLYSIRNAFWAASVYAVSLFPCTYVSVLTNHIPALALILLAVWLLLCAPFRHQAVNVIFAGAALACSELLRPETILILVPFIVWQGFVFLKSKGKGMIMVLGSVILLLGSYAGVLQLGDAAARVSGIAPQGVKSEDLYYKFLVGLNPHTMGRFSASLIQELEELQETGMSREEAELTLLQEKMPQGPDQWLRLLSRKSAVFWWERDLSWSLQGLHERYPISQADSQTLTLLLGCLDSCQFFWVFLTLFASWRSLWRSGCAQHRKLFIPCIFFTIFFVYLWIEVQARYVYVALPFVYIMMAGSIPMPNKNPSA</sequence>
<keyword evidence="6 8" id="KW-1133">Transmembrane helix</keyword>
<feature type="transmembrane region" description="Helical" evidence="8">
    <location>
        <begin position="417"/>
        <end position="433"/>
    </location>
</feature>
<reference evidence="10" key="1">
    <citation type="journal article" date="2021" name="PeerJ">
        <title>Extensive microbial diversity within the chicken gut microbiome revealed by metagenomics and culture.</title>
        <authorList>
            <person name="Gilroy R."/>
            <person name="Ravi A."/>
            <person name="Getino M."/>
            <person name="Pursley I."/>
            <person name="Horton D.L."/>
            <person name="Alikhan N.F."/>
            <person name="Baker D."/>
            <person name="Gharbi K."/>
            <person name="Hall N."/>
            <person name="Watson M."/>
            <person name="Adriaenssens E.M."/>
            <person name="Foster-Nyarko E."/>
            <person name="Jarju S."/>
            <person name="Secka A."/>
            <person name="Antonio M."/>
            <person name="Oren A."/>
            <person name="Chaudhuri R.R."/>
            <person name="La Ragione R."/>
            <person name="Hildebrand F."/>
            <person name="Pallen M.J."/>
        </authorList>
    </citation>
    <scope>NUCLEOTIDE SEQUENCE</scope>
    <source>
        <strain evidence="10">CHK187-11901</strain>
    </source>
</reference>
<evidence type="ECO:0000259" key="9">
    <source>
        <dbReference type="Pfam" id="PF13231"/>
    </source>
</evidence>
<dbReference type="EC" id="2.4.-.-" evidence="10"/>
<feature type="domain" description="Glycosyltransferase RgtA/B/C/D-like" evidence="9">
    <location>
        <begin position="131"/>
        <end position="259"/>
    </location>
</feature>
<comment type="caution">
    <text evidence="10">The sequence shown here is derived from an EMBL/GenBank/DDBJ whole genome shotgun (WGS) entry which is preliminary data.</text>
</comment>
<feature type="transmembrane region" description="Helical" evidence="8">
    <location>
        <begin position="439"/>
        <end position="457"/>
    </location>
</feature>
<evidence type="ECO:0000256" key="6">
    <source>
        <dbReference type="ARBA" id="ARBA00022989"/>
    </source>
</evidence>
<feature type="transmembrane region" description="Helical" evidence="8">
    <location>
        <begin position="57"/>
        <end position="75"/>
    </location>
</feature>
<feature type="transmembrane region" description="Helical" evidence="8">
    <location>
        <begin position="160"/>
        <end position="178"/>
    </location>
</feature>
<feature type="transmembrane region" description="Helical" evidence="8">
    <location>
        <begin position="184"/>
        <end position="202"/>
    </location>
</feature>
<evidence type="ECO:0000313" key="10">
    <source>
        <dbReference type="EMBL" id="HJC35661.1"/>
    </source>
</evidence>
<dbReference type="GO" id="GO:0009103">
    <property type="term" value="P:lipopolysaccharide biosynthetic process"/>
    <property type="evidence" value="ECO:0007669"/>
    <property type="project" value="UniProtKB-ARBA"/>
</dbReference>
<keyword evidence="7 8" id="KW-0472">Membrane</keyword>
<gene>
    <name evidence="10" type="ORF">H9702_00825</name>
</gene>
<keyword evidence="3 10" id="KW-0328">Glycosyltransferase</keyword>
<accession>A0A9D2NNH3</accession>
<proteinExistence type="predicted"/>
<feature type="transmembrane region" description="Helical" evidence="8">
    <location>
        <begin position="248"/>
        <end position="267"/>
    </location>
</feature>
<feature type="transmembrane region" description="Helical" evidence="8">
    <location>
        <begin position="132"/>
        <end position="151"/>
    </location>
</feature>
<dbReference type="GO" id="GO:0005886">
    <property type="term" value="C:plasma membrane"/>
    <property type="evidence" value="ECO:0007669"/>
    <property type="project" value="UniProtKB-SubCell"/>
</dbReference>
<organism evidence="10 11">
    <name type="scientific">Candidatus Merdibacter merdavium</name>
    <dbReference type="NCBI Taxonomy" id="2838692"/>
    <lineage>
        <taxon>Bacteria</taxon>
        <taxon>Bacillati</taxon>
        <taxon>Bacillota</taxon>
        <taxon>Erysipelotrichia</taxon>
        <taxon>Erysipelotrichales</taxon>
        <taxon>Erysipelotrichaceae</taxon>
        <taxon>Merdibacter</taxon>
    </lineage>
</organism>
<keyword evidence="2" id="KW-1003">Cell membrane</keyword>
<dbReference type="PANTHER" id="PTHR33908:SF11">
    <property type="entry name" value="MEMBRANE PROTEIN"/>
    <property type="match status" value="1"/>
</dbReference>
<dbReference type="GO" id="GO:0016763">
    <property type="term" value="F:pentosyltransferase activity"/>
    <property type="evidence" value="ECO:0007669"/>
    <property type="project" value="TreeGrafter"/>
</dbReference>
<dbReference type="EMBL" id="DWWM01000005">
    <property type="protein sequence ID" value="HJC35661.1"/>
    <property type="molecule type" value="Genomic_DNA"/>
</dbReference>
<protein>
    <submittedName>
        <fullName evidence="10">Glycosyltransferase family 39 protein</fullName>
        <ecNumber evidence="10">2.4.-.-</ecNumber>
    </submittedName>
</protein>
<dbReference type="InterPro" id="IPR038731">
    <property type="entry name" value="RgtA/B/C-like"/>
</dbReference>
<evidence type="ECO:0000256" key="1">
    <source>
        <dbReference type="ARBA" id="ARBA00004651"/>
    </source>
</evidence>
<feature type="transmembrane region" description="Helical" evidence="8">
    <location>
        <begin position="23"/>
        <end position="45"/>
    </location>
</feature>
<evidence type="ECO:0000256" key="7">
    <source>
        <dbReference type="ARBA" id="ARBA00023136"/>
    </source>
</evidence>
<keyword evidence="5 8" id="KW-0812">Transmembrane</keyword>
<name>A0A9D2NNH3_9FIRM</name>
<dbReference type="Proteomes" id="UP000823896">
    <property type="component" value="Unassembled WGS sequence"/>
</dbReference>
<dbReference type="Pfam" id="PF13231">
    <property type="entry name" value="PMT_2"/>
    <property type="match status" value="1"/>
</dbReference>
<dbReference type="PANTHER" id="PTHR33908">
    <property type="entry name" value="MANNOSYLTRANSFERASE YKCB-RELATED"/>
    <property type="match status" value="1"/>
</dbReference>
<evidence type="ECO:0000256" key="5">
    <source>
        <dbReference type="ARBA" id="ARBA00022692"/>
    </source>
</evidence>